<gene>
    <name evidence="5" type="primary">rplE</name>
    <name evidence="9" type="ORF">A3C12_03170</name>
</gene>
<feature type="domain" description="Large ribosomal subunit protein uL5 N-terminal" evidence="7">
    <location>
        <begin position="25"/>
        <end position="80"/>
    </location>
</feature>
<dbReference type="GO" id="GO:0019843">
    <property type="term" value="F:rRNA binding"/>
    <property type="evidence" value="ECO:0007669"/>
    <property type="project" value="UniProtKB-UniRule"/>
</dbReference>
<dbReference type="SUPFAM" id="SSF55282">
    <property type="entry name" value="RL5-like"/>
    <property type="match status" value="1"/>
</dbReference>
<keyword evidence="2 5" id="KW-0689">Ribosomal protein</keyword>
<keyword evidence="3 5" id="KW-0687">Ribonucleoprotein</keyword>
<dbReference type="EMBL" id="MHQK01000027">
    <property type="protein sequence ID" value="OHA01459.1"/>
    <property type="molecule type" value="Genomic_DNA"/>
</dbReference>
<name>A0A1G2KSV9_9BACT</name>
<evidence type="ECO:0000256" key="3">
    <source>
        <dbReference type="ARBA" id="ARBA00023274"/>
    </source>
</evidence>
<proteinExistence type="inferred from homology"/>
<comment type="subunit">
    <text evidence="5">Part of the 50S ribosomal subunit; part of the 5S rRNA/L5/L18/L25 subcomplex. Contacts the 5S rRNA and the P site tRNA. Forms a bridge to the 30S subunit in the 70S ribosome.</text>
</comment>
<dbReference type="InterPro" id="IPR031309">
    <property type="entry name" value="Ribosomal_uL5_C"/>
</dbReference>
<feature type="domain" description="Large ribosomal subunit protein uL5 C-terminal" evidence="8">
    <location>
        <begin position="85"/>
        <end position="176"/>
    </location>
</feature>
<evidence type="ECO:0000256" key="2">
    <source>
        <dbReference type="ARBA" id="ARBA00022980"/>
    </source>
</evidence>
<evidence type="ECO:0000256" key="4">
    <source>
        <dbReference type="ARBA" id="ARBA00035245"/>
    </source>
</evidence>
<dbReference type="InterPro" id="IPR031310">
    <property type="entry name" value="Ribosomal_uL5_N"/>
</dbReference>
<accession>A0A1G2KSV9</accession>
<dbReference type="GO" id="GO:0000049">
    <property type="term" value="F:tRNA binding"/>
    <property type="evidence" value="ECO:0007669"/>
    <property type="project" value="UniProtKB-UniRule"/>
</dbReference>
<protein>
    <recommendedName>
        <fullName evidence="4 5">Large ribosomal subunit protein uL5</fullName>
    </recommendedName>
</protein>
<evidence type="ECO:0000256" key="1">
    <source>
        <dbReference type="ARBA" id="ARBA00008553"/>
    </source>
</evidence>
<dbReference type="InterPro" id="IPR002132">
    <property type="entry name" value="Ribosomal_uL5"/>
</dbReference>
<dbReference type="InterPro" id="IPR022803">
    <property type="entry name" value="Ribosomal_uL5_dom_sf"/>
</dbReference>
<evidence type="ECO:0000259" key="7">
    <source>
        <dbReference type="Pfam" id="PF00281"/>
    </source>
</evidence>
<dbReference type="InterPro" id="IPR020930">
    <property type="entry name" value="Ribosomal_uL5_bac-type"/>
</dbReference>
<dbReference type="Gene3D" id="3.30.1440.10">
    <property type="match status" value="1"/>
</dbReference>
<keyword evidence="5" id="KW-0699">rRNA-binding</keyword>
<keyword evidence="5" id="KW-0694">RNA-binding</keyword>
<evidence type="ECO:0000256" key="6">
    <source>
        <dbReference type="RuleBase" id="RU003930"/>
    </source>
</evidence>
<keyword evidence="5" id="KW-0820">tRNA-binding</keyword>
<reference evidence="9 10" key="1">
    <citation type="journal article" date="2016" name="Nat. Commun.">
        <title>Thousands of microbial genomes shed light on interconnected biogeochemical processes in an aquifer system.</title>
        <authorList>
            <person name="Anantharaman K."/>
            <person name="Brown C.T."/>
            <person name="Hug L.A."/>
            <person name="Sharon I."/>
            <person name="Castelle C.J."/>
            <person name="Probst A.J."/>
            <person name="Thomas B.C."/>
            <person name="Singh A."/>
            <person name="Wilkins M.J."/>
            <person name="Karaoz U."/>
            <person name="Brodie E.L."/>
            <person name="Williams K.H."/>
            <person name="Hubbard S.S."/>
            <person name="Banfield J.F."/>
        </authorList>
    </citation>
    <scope>NUCLEOTIDE SEQUENCE [LARGE SCALE GENOMIC DNA]</scope>
</reference>
<dbReference type="GO" id="GO:0006412">
    <property type="term" value="P:translation"/>
    <property type="evidence" value="ECO:0007669"/>
    <property type="project" value="UniProtKB-UniRule"/>
</dbReference>
<dbReference type="PIRSF" id="PIRSF002161">
    <property type="entry name" value="Ribosomal_L5"/>
    <property type="match status" value="1"/>
</dbReference>
<comment type="function">
    <text evidence="5">This is 1 of the proteins that bind and probably mediate the attachment of the 5S RNA into the large ribosomal subunit, where it forms part of the central protuberance. In the 70S ribosome it contacts protein S13 of the 30S subunit (bridge B1b), connecting the 2 subunits; this bridge is implicated in subunit movement. Contacts the P site tRNA; the 5S rRNA and some of its associated proteins might help stabilize positioning of ribosome-bound tRNAs.</text>
</comment>
<dbReference type="Pfam" id="PF00281">
    <property type="entry name" value="Ribosomal_L5"/>
    <property type="match status" value="1"/>
</dbReference>
<dbReference type="PANTHER" id="PTHR11994">
    <property type="entry name" value="60S RIBOSOMAL PROTEIN L11-RELATED"/>
    <property type="match status" value="1"/>
</dbReference>
<dbReference type="Proteomes" id="UP000178710">
    <property type="component" value="Unassembled WGS sequence"/>
</dbReference>
<dbReference type="FunFam" id="3.30.1440.10:FF:000001">
    <property type="entry name" value="50S ribosomal protein L5"/>
    <property type="match status" value="1"/>
</dbReference>
<evidence type="ECO:0000256" key="5">
    <source>
        <dbReference type="HAMAP-Rule" id="MF_01333"/>
    </source>
</evidence>
<dbReference type="Pfam" id="PF00673">
    <property type="entry name" value="Ribosomal_L5_C"/>
    <property type="match status" value="1"/>
</dbReference>
<dbReference type="GO" id="GO:0003735">
    <property type="term" value="F:structural constituent of ribosome"/>
    <property type="evidence" value="ECO:0007669"/>
    <property type="project" value="InterPro"/>
</dbReference>
<dbReference type="GO" id="GO:0005840">
    <property type="term" value="C:ribosome"/>
    <property type="evidence" value="ECO:0007669"/>
    <property type="project" value="UniProtKB-KW"/>
</dbReference>
<dbReference type="GO" id="GO:1990904">
    <property type="term" value="C:ribonucleoprotein complex"/>
    <property type="evidence" value="ECO:0007669"/>
    <property type="project" value="UniProtKB-KW"/>
</dbReference>
<sequence>MSIKLAEHYKTHVVPTLAKEFGYKNLMAVPKIVKVVINVGTGRIRDEKQLEVLEKQFAMIVGQKSLPRKAKKAIASFKTRIGMVIGYAVTLRGRRMYEFLERLIYVALPRTRDFHGIPITSFDGRGNLTIGAKEHIVFPEMIGEDVRSIFGLEATVVTTARSREEGIALLRELGFPLQK</sequence>
<organism evidence="9 10">
    <name type="scientific">Candidatus Sungbacteria bacterium RIFCSPHIGHO2_02_FULL_49_20</name>
    <dbReference type="NCBI Taxonomy" id="1802272"/>
    <lineage>
        <taxon>Bacteria</taxon>
        <taxon>Candidatus Sungiibacteriota</taxon>
    </lineage>
</organism>
<comment type="caution">
    <text evidence="9">The sequence shown here is derived from an EMBL/GenBank/DDBJ whole genome shotgun (WGS) entry which is preliminary data.</text>
</comment>
<dbReference type="HAMAP" id="MF_01333_B">
    <property type="entry name" value="Ribosomal_uL5_B"/>
    <property type="match status" value="1"/>
</dbReference>
<evidence type="ECO:0000313" key="9">
    <source>
        <dbReference type="EMBL" id="OHA01459.1"/>
    </source>
</evidence>
<comment type="similarity">
    <text evidence="1 5 6">Belongs to the universal ribosomal protein uL5 family.</text>
</comment>
<dbReference type="NCBIfam" id="NF000585">
    <property type="entry name" value="PRK00010.1"/>
    <property type="match status" value="1"/>
</dbReference>
<evidence type="ECO:0000259" key="8">
    <source>
        <dbReference type="Pfam" id="PF00673"/>
    </source>
</evidence>
<evidence type="ECO:0000313" key="10">
    <source>
        <dbReference type="Proteomes" id="UP000178710"/>
    </source>
</evidence>
<dbReference type="AlphaFoldDB" id="A0A1G2KSV9"/>